<dbReference type="OMA" id="WKEHTGE"/>
<evidence type="ECO:0000256" key="4">
    <source>
        <dbReference type="PIRNR" id="PIRNR010044"/>
    </source>
</evidence>
<evidence type="ECO:0000313" key="6">
    <source>
        <dbReference type="Proteomes" id="UP000694388"/>
    </source>
</evidence>
<evidence type="ECO:0000256" key="1">
    <source>
        <dbReference type="ARBA" id="ARBA00019186"/>
    </source>
</evidence>
<evidence type="ECO:0000256" key="3">
    <source>
        <dbReference type="ARBA" id="ARBA00025745"/>
    </source>
</evidence>
<reference evidence="5" key="1">
    <citation type="submission" date="2025-08" db="UniProtKB">
        <authorList>
            <consortium name="Ensembl"/>
        </authorList>
    </citation>
    <scope>IDENTIFICATION</scope>
</reference>
<dbReference type="SUPFAM" id="SSF159659">
    <property type="entry name" value="Cgl1923-like"/>
    <property type="match status" value="1"/>
</dbReference>
<comment type="function">
    <text evidence="4">Chaperone protein which promotes assembly of the 20S proteasome as part of a heterodimer with PSMG1.</text>
</comment>
<dbReference type="GO" id="GO:0005634">
    <property type="term" value="C:nucleus"/>
    <property type="evidence" value="ECO:0007669"/>
    <property type="project" value="TreeGrafter"/>
</dbReference>
<dbReference type="AlphaFoldDB" id="A0A8C4X1T3"/>
<dbReference type="GO" id="GO:0043248">
    <property type="term" value="P:proteasome assembly"/>
    <property type="evidence" value="ECO:0007669"/>
    <property type="project" value="TreeGrafter"/>
</dbReference>
<sequence>MPLEFVASGRDGGSGFRGSTLILPAVSVGNAGQLAVDLVICALSMRHVGALRAHCFAPVVGSQAHVEPGRQPGAQSSGHLCLSTEVYACRDKHLVVLQVRSPIMKGQRRQTCRDLLAWVKETGFQQVVLLSSTQAQMRLDQELSGPQERHLISEALLEKLGSWPKTAGCIALKERPAYPGLEDGGEVCLRIPGGGITRTLHKDLCAAGLPLLVLLTFCSDGDNIPDALRLASHLALWLPALGHQDIKLPESKEQWKFPSSWQLLYGSGIPDSLF</sequence>
<dbReference type="PANTHER" id="PTHR12970">
    <property type="entry name" value="PROTEASOME ASSEMBLY CHAPERONE 2"/>
    <property type="match status" value="1"/>
</dbReference>
<dbReference type="InterPro" id="IPR038389">
    <property type="entry name" value="PSMG2_sf"/>
</dbReference>
<evidence type="ECO:0000256" key="2">
    <source>
        <dbReference type="ARBA" id="ARBA00023186"/>
    </source>
</evidence>
<dbReference type="Proteomes" id="UP000694388">
    <property type="component" value="Unplaced"/>
</dbReference>
<evidence type="ECO:0000313" key="5">
    <source>
        <dbReference type="Ensembl" id="ENSEBUP00000027161.1"/>
    </source>
</evidence>
<proteinExistence type="inferred from homology"/>
<dbReference type="PANTHER" id="PTHR12970:SF1">
    <property type="entry name" value="PROTEASOME ASSEMBLY CHAPERONE 2"/>
    <property type="match status" value="1"/>
</dbReference>
<dbReference type="InterPro" id="IPR016562">
    <property type="entry name" value="Proteasome_assmbl_chp_2_euk"/>
</dbReference>
<reference evidence="5" key="2">
    <citation type="submission" date="2025-09" db="UniProtKB">
        <authorList>
            <consortium name="Ensembl"/>
        </authorList>
    </citation>
    <scope>IDENTIFICATION</scope>
</reference>
<dbReference type="Ensembl" id="ENSEBUT00000027737.1">
    <property type="protein sequence ID" value="ENSEBUP00000027161.1"/>
    <property type="gene ID" value="ENSEBUG00000016677.1"/>
</dbReference>
<protein>
    <recommendedName>
        <fullName evidence="1 4">Proteasome assembly chaperone 2</fullName>
    </recommendedName>
</protein>
<comment type="subunit">
    <text evidence="4">Forms a heterodimer with PSMG1.</text>
</comment>
<dbReference type="InterPro" id="IPR019151">
    <property type="entry name" value="Proteasome_assmbl_chaperone_2"/>
</dbReference>
<dbReference type="Gene3D" id="3.40.50.10900">
    <property type="entry name" value="PAC-like subunit"/>
    <property type="match status" value="2"/>
</dbReference>
<dbReference type="GeneTree" id="ENSGT00390000018415"/>
<keyword evidence="6" id="KW-1185">Reference proteome</keyword>
<accession>A0A8C4X1T3</accession>
<comment type="similarity">
    <text evidence="3 4">Belongs to the PSMG2 family.</text>
</comment>
<dbReference type="GO" id="GO:0005829">
    <property type="term" value="C:cytosol"/>
    <property type="evidence" value="ECO:0007669"/>
    <property type="project" value="TreeGrafter"/>
</dbReference>
<dbReference type="Pfam" id="PF09754">
    <property type="entry name" value="PAC2"/>
    <property type="match status" value="1"/>
</dbReference>
<name>A0A8C4X1T3_EPTBU</name>
<organism evidence="5 6">
    <name type="scientific">Eptatretus burgeri</name>
    <name type="common">Inshore hagfish</name>
    <dbReference type="NCBI Taxonomy" id="7764"/>
    <lineage>
        <taxon>Eukaryota</taxon>
        <taxon>Metazoa</taxon>
        <taxon>Chordata</taxon>
        <taxon>Craniata</taxon>
        <taxon>Vertebrata</taxon>
        <taxon>Cyclostomata</taxon>
        <taxon>Myxini</taxon>
        <taxon>Myxiniformes</taxon>
        <taxon>Myxinidae</taxon>
        <taxon>Eptatretinae</taxon>
        <taxon>Eptatretus</taxon>
    </lineage>
</organism>
<dbReference type="PIRSF" id="PIRSF010044">
    <property type="entry name" value="UCP010044"/>
    <property type="match status" value="1"/>
</dbReference>
<keyword evidence="2 4" id="KW-0143">Chaperone</keyword>